<dbReference type="SUPFAM" id="SSF46785">
    <property type="entry name" value="Winged helix' DNA-binding domain"/>
    <property type="match status" value="1"/>
</dbReference>
<gene>
    <name evidence="5" type="ORF">SAMN05216275_102333</name>
</gene>
<dbReference type="PANTHER" id="PTHR33154">
    <property type="entry name" value="TRANSCRIPTIONAL REGULATOR, ARSR FAMILY"/>
    <property type="match status" value="1"/>
</dbReference>
<sequence>MDEALRAVADPTRRAILVLVREREVSAGDIARHFPDISRPAVSQHLRILVAAGLLDIRRAGNRRFYRLRPEGLAEAATFLKTMWSASLDRLRDAAERQERARNGEDGVRGSR</sequence>
<evidence type="ECO:0000256" key="2">
    <source>
        <dbReference type="ARBA" id="ARBA00023125"/>
    </source>
</evidence>
<dbReference type="EMBL" id="FOQY01000002">
    <property type="protein sequence ID" value="SFI30104.1"/>
    <property type="molecule type" value="Genomic_DNA"/>
</dbReference>
<dbReference type="PRINTS" id="PR00778">
    <property type="entry name" value="HTHARSR"/>
</dbReference>
<dbReference type="InterPro" id="IPR011991">
    <property type="entry name" value="ArsR-like_HTH"/>
</dbReference>
<keyword evidence="2" id="KW-0238">DNA-binding</keyword>
<evidence type="ECO:0000259" key="4">
    <source>
        <dbReference type="PROSITE" id="PS50987"/>
    </source>
</evidence>
<dbReference type="GO" id="GO:0003700">
    <property type="term" value="F:DNA-binding transcription factor activity"/>
    <property type="evidence" value="ECO:0007669"/>
    <property type="project" value="InterPro"/>
</dbReference>
<dbReference type="PANTHER" id="PTHR33154:SF33">
    <property type="entry name" value="TRANSCRIPTIONAL REPRESSOR SDPR"/>
    <property type="match status" value="1"/>
</dbReference>
<keyword evidence="3" id="KW-0804">Transcription</keyword>
<dbReference type="AlphaFoldDB" id="A0A1I3H312"/>
<feature type="domain" description="HTH arsR-type" evidence="4">
    <location>
        <begin position="1"/>
        <end position="95"/>
    </location>
</feature>
<evidence type="ECO:0000256" key="1">
    <source>
        <dbReference type="ARBA" id="ARBA00023015"/>
    </source>
</evidence>
<proteinExistence type="predicted"/>
<dbReference type="Gene3D" id="1.10.10.10">
    <property type="entry name" value="Winged helix-like DNA-binding domain superfamily/Winged helix DNA-binding domain"/>
    <property type="match status" value="1"/>
</dbReference>
<dbReference type="NCBIfam" id="NF033788">
    <property type="entry name" value="HTH_metalloreg"/>
    <property type="match status" value="1"/>
</dbReference>
<dbReference type="SMART" id="SM00418">
    <property type="entry name" value="HTH_ARSR"/>
    <property type="match status" value="1"/>
</dbReference>
<dbReference type="GeneID" id="96296668"/>
<organism evidence="5 6">
    <name type="scientific">Streptosporangium canum</name>
    <dbReference type="NCBI Taxonomy" id="324952"/>
    <lineage>
        <taxon>Bacteria</taxon>
        <taxon>Bacillati</taxon>
        <taxon>Actinomycetota</taxon>
        <taxon>Actinomycetes</taxon>
        <taxon>Streptosporangiales</taxon>
        <taxon>Streptosporangiaceae</taxon>
        <taxon>Streptosporangium</taxon>
    </lineage>
</organism>
<dbReference type="RefSeq" id="WP_093885645.1">
    <property type="nucleotide sequence ID" value="NZ_FOQY01000002.1"/>
</dbReference>
<dbReference type="GO" id="GO:0003677">
    <property type="term" value="F:DNA binding"/>
    <property type="evidence" value="ECO:0007669"/>
    <property type="project" value="UniProtKB-KW"/>
</dbReference>
<dbReference type="PROSITE" id="PS50987">
    <property type="entry name" value="HTH_ARSR_2"/>
    <property type="match status" value="1"/>
</dbReference>
<name>A0A1I3H312_9ACTN</name>
<accession>A0A1I3H312</accession>
<evidence type="ECO:0000313" key="5">
    <source>
        <dbReference type="EMBL" id="SFI30104.1"/>
    </source>
</evidence>
<dbReference type="Pfam" id="PF12840">
    <property type="entry name" value="HTH_20"/>
    <property type="match status" value="1"/>
</dbReference>
<reference evidence="6" key="1">
    <citation type="submission" date="2016-10" db="EMBL/GenBank/DDBJ databases">
        <authorList>
            <person name="Varghese N."/>
            <person name="Submissions S."/>
        </authorList>
    </citation>
    <scope>NUCLEOTIDE SEQUENCE [LARGE SCALE GENOMIC DNA]</scope>
    <source>
        <strain evidence="6">CGMCC 4.2126</strain>
    </source>
</reference>
<keyword evidence="6" id="KW-1185">Reference proteome</keyword>
<evidence type="ECO:0000256" key="3">
    <source>
        <dbReference type="ARBA" id="ARBA00023163"/>
    </source>
</evidence>
<dbReference type="InterPro" id="IPR036388">
    <property type="entry name" value="WH-like_DNA-bd_sf"/>
</dbReference>
<dbReference type="CDD" id="cd00090">
    <property type="entry name" value="HTH_ARSR"/>
    <property type="match status" value="1"/>
</dbReference>
<dbReference type="InterPro" id="IPR051081">
    <property type="entry name" value="HTH_MetalResp_TranReg"/>
</dbReference>
<protein>
    <submittedName>
        <fullName evidence="5">Transcriptional regulator, ArsR family</fullName>
    </submittedName>
</protein>
<evidence type="ECO:0000313" key="6">
    <source>
        <dbReference type="Proteomes" id="UP000199111"/>
    </source>
</evidence>
<dbReference type="Proteomes" id="UP000199111">
    <property type="component" value="Unassembled WGS sequence"/>
</dbReference>
<dbReference type="InterPro" id="IPR001845">
    <property type="entry name" value="HTH_ArsR_DNA-bd_dom"/>
</dbReference>
<keyword evidence="1" id="KW-0805">Transcription regulation</keyword>
<dbReference type="InterPro" id="IPR036390">
    <property type="entry name" value="WH_DNA-bd_sf"/>
</dbReference>